<keyword evidence="3" id="KW-1185">Reference proteome</keyword>
<dbReference type="GO" id="GO:0016297">
    <property type="term" value="F:fatty acyl-[ACP] hydrolase activity"/>
    <property type="evidence" value="ECO:0007669"/>
    <property type="project" value="InterPro"/>
</dbReference>
<dbReference type="InterPro" id="IPR049427">
    <property type="entry name" value="Acyl-ACP_TE_C"/>
</dbReference>
<feature type="domain" description="Acyl-ACP thioesterase-like C-terminal" evidence="1">
    <location>
        <begin position="48"/>
        <end position="121"/>
    </location>
</feature>
<dbReference type="PANTHER" id="PTHR31727:SF5">
    <property type="entry name" value="ACYL-[ACYL-CARRIER-PROTEIN] HYDROLASE"/>
    <property type="match status" value="1"/>
</dbReference>
<proteinExistence type="predicted"/>
<dbReference type="GO" id="GO:0000036">
    <property type="term" value="F:acyl carrier activity"/>
    <property type="evidence" value="ECO:0007669"/>
    <property type="project" value="TreeGrafter"/>
</dbReference>
<dbReference type="Pfam" id="PF20791">
    <property type="entry name" value="Acyl-ACP_TE_C"/>
    <property type="match status" value="1"/>
</dbReference>
<comment type="caution">
    <text evidence="2">The sequence shown here is derived from an EMBL/GenBank/DDBJ whole genome shotgun (WGS) entry which is preliminary data.</text>
</comment>
<evidence type="ECO:0000259" key="1">
    <source>
        <dbReference type="Pfam" id="PF20791"/>
    </source>
</evidence>
<gene>
    <name evidence="2" type="ORF">KI387_017425</name>
</gene>
<protein>
    <recommendedName>
        <fullName evidence="1">Acyl-ACP thioesterase-like C-terminal domain-containing protein</fullName>
    </recommendedName>
</protein>
<dbReference type="InterPro" id="IPR045023">
    <property type="entry name" value="FATA/B"/>
</dbReference>
<dbReference type="Proteomes" id="UP000824469">
    <property type="component" value="Unassembled WGS sequence"/>
</dbReference>
<dbReference type="SUPFAM" id="SSF54637">
    <property type="entry name" value="Thioesterase/thiol ester dehydrase-isomerase"/>
    <property type="match status" value="1"/>
</dbReference>
<organism evidence="2 3">
    <name type="scientific">Taxus chinensis</name>
    <name type="common">Chinese yew</name>
    <name type="synonym">Taxus wallichiana var. chinensis</name>
    <dbReference type="NCBI Taxonomy" id="29808"/>
    <lineage>
        <taxon>Eukaryota</taxon>
        <taxon>Viridiplantae</taxon>
        <taxon>Streptophyta</taxon>
        <taxon>Embryophyta</taxon>
        <taxon>Tracheophyta</taxon>
        <taxon>Spermatophyta</taxon>
        <taxon>Pinopsida</taxon>
        <taxon>Pinidae</taxon>
        <taxon>Conifers II</taxon>
        <taxon>Cupressales</taxon>
        <taxon>Taxaceae</taxon>
        <taxon>Taxus</taxon>
    </lineage>
</organism>
<feature type="non-terminal residue" evidence="2">
    <location>
        <position position="179"/>
    </location>
</feature>
<dbReference type="EMBL" id="JAHRHJ020000003">
    <property type="protein sequence ID" value="KAH9322786.1"/>
    <property type="molecule type" value="Genomic_DNA"/>
</dbReference>
<feature type="non-terminal residue" evidence="2">
    <location>
        <position position="1"/>
    </location>
</feature>
<name>A0AA38GGQ3_TAXCH</name>
<dbReference type="Gene3D" id="3.10.129.10">
    <property type="entry name" value="Hotdog Thioesterase"/>
    <property type="match status" value="1"/>
</dbReference>
<evidence type="ECO:0000313" key="3">
    <source>
        <dbReference type="Proteomes" id="UP000824469"/>
    </source>
</evidence>
<reference evidence="2 3" key="1">
    <citation type="journal article" date="2021" name="Nat. Plants">
        <title>The Taxus genome provides insights into paclitaxel biosynthesis.</title>
        <authorList>
            <person name="Xiong X."/>
            <person name="Gou J."/>
            <person name="Liao Q."/>
            <person name="Li Y."/>
            <person name="Zhou Q."/>
            <person name="Bi G."/>
            <person name="Li C."/>
            <person name="Du R."/>
            <person name="Wang X."/>
            <person name="Sun T."/>
            <person name="Guo L."/>
            <person name="Liang H."/>
            <person name="Lu P."/>
            <person name="Wu Y."/>
            <person name="Zhang Z."/>
            <person name="Ro D.K."/>
            <person name="Shang Y."/>
            <person name="Huang S."/>
            <person name="Yan J."/>
        </authorList>
    </citation>
    <scope>NUCLEOTIDE SEQUENCE [LARGE SCALE GENOMIC DNA]</scope>
    <source>
        <strain evidence="2">Ta-2019</strain>
    </source>
</reference>
<dbReference type="AlphaFoldDB" id="A0AA38GGQ3"/>
<evidence type="ECO:0000313" key="2">
    <source>
        <dbReference type="EMBL" id="KAH9322786.1"/>
    </source>
</evidence>
<dbReference type="InterPro" id="IPR029069">
    <property type="entry name" value="HotDog_dom_sf"/>
</dbReference>
<sequence length="179" mass="20578">TWVMMNKVTRRLSKMPDVVRAEVEPWFLTRRAIVEDSTEKITKLDDSNAEYIRSDLRPRRSDLDMNQHVNNVKYVGWMFEVVPEWVQEGQELAGITLEYRRECGQTDVVQSLCQSIQSIESPTFPFLGSKDNTDNSSLMSLASPTSEKRRTFGGYSQNQQFTHLLRLQGGEGRDAKAEI</sequence>
<accession>A0AA38GGQ3</accession>
<dbReference type="PANTHER" id="PTHR31727">
    <property type="entry name" value="OLEOYL-ACYL CARRIER PROTEIN THIOESTERASE 1, CHLOROPLASTIC"/>
    <property type="match status" value="1"/>
</dbReference>